<evidence type="ECO:0000256" key="1">
    <source>
        <dbReference type="SAM" id="MobiDB-lite"/>
    </source>
</evidence>
<organism evidence="2 3">
    <name type="scientific">Lasiodiplodia theobromae</name>
    <dbReference type="NCBI Taxonomy" id="45133"/>
    <lineage>
        <taxon>Eukaryota</taxon>
        <taxon>Fungi</taxon>
        <taxon>Dikarya</taxon>
        <taxon>Ascomycota</taxon>
        <taxon>Pezizomycotina</taxon>
        <taxon>Dothideomycetes</taxon>
        <taxon>Dothideomycetes incertae sedis</taxon>
        <taxon>Botryosphaeriales</taxon>
        <taxon>Botryosphaeriaceae</taxon>
        <taxon>Lasiodiplodia</taxon>
    </lineage>
</organism>
<feature type="compositionally biased region" description="Acidic residues" evidence="1">
    <location>
        <begin position="122"/>
        <end position="133"/>
    </location>
</feature>
<dbReference type="Proteomes" id="UP000325902">
    <property type="component" value="Unassembled WGS sequence"/>
</dbReference>
<gene>
    <name evidence="2" type="ORF">DBV05_g9371</name>
</gene>
<feature type="compositionally biased region" description="Acidic residues" evidence="1">
    <location>
        <begin position="86"/>
        <end position="100"/>
    </location>
</feature>
<feature type="region of interest" description="Disordered" evidence="1">
    <location>
        <begin position="1"/>
        <end position="26"/>
    </location>
</feature>
<comment type="caution">
    <text evidence="2">The sequence shown here is derived from an EMBL/GenBank/DDBJ whole genome shotgun (WGS) entry which is preliminary data.</text>
</comment>
<dbReference type="EMBL" id="VCHE01000088">
    <property type="protein sequence ID" value="KAB2571967.1"/>
    <property type="molecule type" value="Genomic_DNA"/>
</dbReference>
<accession>A0A5N5D334</accession>
<proteinExistence type="predicted"/>
<keyword evidence="3" id="KW-1185">Reference proteome</keyword>
<reference evidence="2 3" key="1">
    <citation type="journal article" date="2019" name="Sci. Rep.">
        <title>A multi-omics analysis of the grapevine pathogen Lasiodiplodia theobromae reveals that temperature affects the expression of virulence- and pathogenicity-related genes.</title>
        <authorList>
            <person name="Felix C."/>
            <person name="Meneses R."/>
            <person name="Goncalves M.F.M."/>
            <person name="Tilleman L."/>
            <person name="Duarte A.S."/>
            <person name="Jorrin-Novo J.V."/>
            <person name="Van de Peer Y."/>
            <person name="Deforce D."/>
            <person name="Van Nieuwerburgh F."/>
            <person name="Esteves A.C."/>
            <person name="Alves A."/>
        </authorList>
    </citation>
    <scope>NUCLEOTIDE SEQUENCE [LARGE SCALE GENOMIC DNA]</scope>
    <source>
        <strain evidence="2 3">LA-SOL3</strain>
    </source>
</reference>
<evidence type="ECO:0000313" key="2">
    <source>
        <dbReference type="EMBL" id="KAB2571967.1"/>
    </source>
</evidence>
<sequence>MSDPQPTKKCAQCGQVKKPSAFPPELKSFSLPEIYVCHKCLGGSEPISPPQNDGAQDTRSTSPHSTTTREERSEQGSSSNTAGDQDGGDDETQVCVGCEEEYPLEEFQTNGYTLVYAGAGNAEEEGNSEDGWSEETITLGGTSEEEQHEYGAVDGADEAEVDGQNESPKRKLSNNYKLVGSLRSGGVLKAYKDWMEKEAWSDHASSTPATSKACHPIVVPKCYEWLTDGK</sequence>
<feature type="region of interest" description="Disordered" evidence="1">
    <location>
        <begin position="42"/>
        <end position="100"/>
    </location>
</feature>
<dbReference type="AlphaFoldDB" id="A0A5N5D334"/>
<protein>
    <submittedName>
        <fullName evidence="2">Uncharacterized protein</fullName>
    </submittedName>
</protein>
<evidence type="ECO:0000313" key="3">
    <source>
        <dbReference type="Proteomes" id="UP000325902"/>
    </source>
</evidence>
<feature type="region of interest" description="Disordered" evidence="1">
    <location>
        <begin position="118"/>
        <end position="172"/>
    </location>
</feature>
<name>A0A5N5D334_9PEZI</name>